<proteinExistence type="predicted"/>
<dbReference type="EMBL" id="QJJK01000007">
    <property type="protein sequence ID" value="PXW56970.1"/>
    <property type="molecule type" value="Genomic_DNA"/>
</dbReference>
<sequence length="124" mass="12606">MHDHDQPDTTGLPVGAIDIAALARLPKPADAAAERRRAIAIHDVGAQARRLGIAVDVTSALELGVDPRGLRLAVLDAAAARSDATAVVAAQPEAPAVAAGPARPKRSALVEMARRSADAGNSGR</sequence>
<organism evidence="1 2">
    <name type="scientific">Chelatococcus asaccharovorans</name>
    <dbReference type="NCBI Taxonomy" id="28210"/>
    <lineage>
        <taxon>Bacteria</taxon>
        <taxon>Pseudomonadati</taxon>
        <taxon>Pseudomonadota</taxon>
        <taxon>Alphaproteobacteria</taxon>
        <taxon>Hyphomicrobiales</taxon>
        <taxon>Chelatococcaceae</taxon>
        <taxon>Chelatococcus</taxon>
    </lineage>
</organism>
<name>A0A2V3UE75_9HYPH</name>
<dbReference type="Proteomes" id="UP000248021">
    <property type="component" value="Unassembled WGS sequence"/>
</dbReference>
<evidence type="ECO:0000313" key="2">
    <source>
        <dbReference type="Proteomes" id="UP000248021"/>
    </source>
</evidence>
<dbReference type="AlphaFoldDB" id="A0A2V3UE75"/>
<evidence type="ECO:0000313" key="1">
    <source>
        <dbReference type="EMBL" id="PXW56970.1"/>
    </source>
</evidence>
<gene>
    <name evidence="1" type="ORF">C7450_1077</name>
</gene>
<reference evidence="1 2" key="1">
    <citation type="submission" date="2018-05" db="EMBL/GenBank/DDBJ databases">
        <title>Genomic Encyclopedia of Type Strains, Phase IV (KMG-IV): sequencing the most valuable type-strain genomes for metagenomic binning, comparative biology and taxonomic classification.</title>
        <authorList>
            <person name="Goeker M."/>
        </authorList>
    </citation>
    <scope>NUCLEOTIDE SEQUENCE [LARGE SCALE GENOMIC DNA]</scope>
    <source>
        <strain evidence="1 2">DSM 6462</strain>
    </source>
</reference>
<accession>A0A2V3UE75</accession>
<dbReference type="RefSeq" id="WP_110375608.1">
    <property type="nucleotide sequence ID" value="NZ_JAHBRY010000001.1"/>
</dbReference>
<keyword evidence="2" id="KW-1185">Reference proteome</keyword>
<protein>
    <submittedName>
        <fullName evidence="1">Uncharacterized protein</fullName>
    </submittedName>
</protein>
<comment type="caution">
    <text evidence="1">The sequence shown here is derived from an EMBL/GenBank/DDBJ whole genome shotgun (WGS) entry which is preliminary data.</text>
</comment>